<keyword evidence="4" id="KW-0808">Transferase</keyword>
<protein>
    <recommendedName>
        <fullName evidence="2">histidine kinase</fullName>
        <ecNumber evidence="2">2.7.13.3</ecNumber>
    </recommendedName>
</protein>
<accession>A0A919PE20</accession>
<name>A0A919PE20_9CELL</name>
<evidence type="ECO:0000256" key="5">
    <source>
        <dbReference type="ARBA" id="ARBA00022777"/>
    </source>
</evidence>
<feature type="domain" description="Histidine kinase/HSP90-like ATPase" evidence="8">
    <location>
        <begin position="234"/>
        <end position="344"/>
    </location>
</feature>
<comment type="caution">
    <text evidence="9">The sequence shown here is derived from an EMBL/GenBank/DDBJ whole genome shotgun (WGS) entry which is preliminary data.</text>
</comment>
<reference evidence="9" key="1">
    <citation type="submission" date="2021-01" db="EMBL/GenBank/DDBJ databases">
        <title>Whole genome shotgun sequence of Cellulomonas pakistanensis NBRC 110800.</title>
        <authorList>
            <person name="Komaki H."/>
            <person name="Tamura T."/>
        </authorList>
    </citation>
    <scope>NUCLEOTIDE SEQUENCE</scope>
    <source>
        <strain evidence="9">NBRC 110800</strain>
    </source>
</reference>
<dbReference type="InterPro" id="IPR003594">
    <property type="entry name" value="HATPase_dom"/>
</dbReference>
<feature type="compositionally biased region" description="Low complexity" evidence="6">
    <location>
        <begin position="96"/>
        <end position="113"/>
    </location>
</feature>
<dbReference type="GO" id="GO:0004673">
    <property type="term" value="F:protein histidine kinase activity"/>
    <property type="evidence" value="ECO:0007669"/>
    <property type="project" value="UniProtKB-EC"/>
</dbReference>
<evidence type="ECO:0000256" key="4">
    <source>
        <dbReference type="ARBA" id="ARBA00022679"/>
    </source>
</evidence>
<comment type="catalytic activity">
    <reaction evidence="1">
        <text>ATP + protein L-histidine = ADP + protein N-phospho-L-histidine.</text>
        <dbReference type="EC" id="2.7.13.3"/>
    </reaction>
</comment>
<evidence type="ECO:0000256" key="3">
    <source>
        <dbReference type="ARBA" id="ARBA00022553"/>
    </source>
</evidence>
<keyword evidence="5" id="KW-0418">Kinase</keyword>
<feature type="transmembrane region" description="Helical" evidence="7">
    <location>
        <begin position="20"/>
        <end position="40"/>
    </location>
</feature>
<dbReference type="Gene3D" id="3.30.565.10">
    <property type="entry name" value="Histidine kinase-like ATPase, C-terminal domain"/>
    <property type="match status" value="1"/>
</dbReference>
<keyword evidence="7" id="KW-0812">Transmembrane</keyword>
<evidence type="ECO:0000256" key="2">
    <source>
        <dbReference type="ARBA" id="ARBA00012438"/>
    </source>
</evidence>
<feature type="compositionally biased region" description="Low complexity" evidence="6">
    <location>
        <begin position="499"/>
        <end position="524"/>
    </location>
</feature>
<proteinExistence type="predicted"/>
<dbReference type="RefSeq" id="WP_203668899.1">
    <property type="nucleotide sequence ID" value="NZ_BONO01000016.1"/>
</dbReference>
<gene>
    <name evidence="9" type="ORF">Cpa01nite_22580</name>
</gene>
<feature type="region of interest" description="Disordered" evidence="6">
    <location>
        <begin position="96"/>
        <end position="133"/>
    </location>
</feature>
<keyword evidence="3" id="KW-0597">Phosphoprotein</keyword>
<evidence type="ECO:0000259" key="8">
    <source>
        <dbReference type="SMART" id="SM00387"/>
    </source>
</evidence>
<evidence type="ECO:0000256" key="7">
    <source>
        <dbReference type="SAM" id="Phobius"/>
    </source>
</evidence>
<dbReference type="AlphaFoldDB" id="A0A919PE20"/>
<keyword evidence="7" id="KW-1133">Transmembrane helix</keyword>
<keyword evidence="10" id="KW-1185">Reference proteome</keyword>
<dbReference type="PANTHER" id="PTHR45436">
    <property type="entry name" value="SENSOR HISTIDINE KINASE YKOH"/>
    <property type="match status" value="1"/>
</dbReference>
<dbReference type="SUPFAM" id="SSF55874">
    <property type="entry name" value="ATPase domain of HSP90 chaperone/DNA topoisomerase II/histidine kinase"/>
    <property type="match status" value="1"/>
</dbReference>
<evidence type="ECO:0000256" key="6">
    <source>
        <dbReference type="SAM" id="MobiDB-lite"/>
    </source>
</evidence>
<dbReference type="EMBL" id="BONO01000016">
    <property type="protein sequence ID" value="GIG36877.1"/>
    <property type="molecule type" value="Genomic_DNA"/>
</dbReference>
<dbReference type="PANTHER" id="PTHR45436:SF5">
    <property type="entry name" value="SENSOR HISTIDINE KINASE TRCS"/>
    <property type="match status" value="1"/>
</dbReference>
<keyword evidence="7" id="KW-0472">Membrane</keyword>
<dbReference type="Proteomes" id="UP000642125">
    <property type="component" value="Unassembled WGS sequence"/>
</dbReference>
<evidence type="ECO:0000256" key="1">
    <source>
        <dbReference type="ARBA" id="ARBA00000085"/>
    </source>
</evidence>
<feature type="region of interest" description="Disordered" evidence="6">
    <location>
        <begin position="580"/>
        <end position="615"/>
    </location>
</feature>
<feature type="region of interest" description="Disordered" evidence="6">
    <location>
        <begin position="45"/>
        <end position="75"/>
    </location>
</feature>
<dbReference type="InterPro" id="IPR050428">
    <property type="entry name" value="TCS_sensor_his_kinase"/>
</dbReference>
<dbReference type="Pfam" id="PF02518">
    <property type="entry name" value="HATPase_c"/>
    <property type="match status" value="1"/>
</dbReference>
<organism evidence="9 10">
    <name type="scientific">Cellulomonas pakistanensis</name>
    <dbReference type="NCBI Taxonomy" id="992287"/>
    <lineage>
        <taxon>Bacteria</taxon>
        <taxon>Bacillati</taxon>
        <taxon>Actinomycetota</taxon>
        <taxon>Actinomycetes</taxon>
        <taxon>Micrococcales</taxon>
        <taxon>Cellulomonadaceae</taxon>
        <taxon>Cellulomonas</taxon>
    </lineage>
</organism>
<sequence length="662" mass="66423">MVCRLGEASLLPFDADPAEVSLALSGVGVLLAVVALLVAVRARRRQAVPDGRPGAPADEAGSPPPAAGPAVGAAPGGTVLPAPPVASPAAASAASPVAGTPVAGTPVVRAGAPEPEPSPPDGPEPDAAAASSAAFAVAARRDITLLDRQLRALDELERTETDPDTLQQLFLLDNLAMRLRRGAESLLVLAGSPPGRRVRESTAVSDVVRTASSQIESYERVRVDLTDDPPLAAVHVVPLAHLLAELLENGTEFSAPDTTVDVLGHCDEHALHLTVRDRGLGMTPEERAAVEASVRDAGGTRPGTERLGLAVVGALAGRLGVDVTFAEPADGPGTAVTVRLPRELFDVESTGAPPVAVDDEIVLPEPAFGGATTLPDADRGGAVGAPAAPVRPLEEYVPLVVPGPLAPDGTAPVPGHRRTATSGAHAVAPLDPPDVDLPSFDSILAGDLPAPRRPDAGAAERPAGQANGPASGSVDGPRRTTGPAAALAGAARAHRGRGRSASSRRAVAPATAPTPGVGSPPASGEVFYPDAGAVPDPGGISGSVPPPGDAAEPVTGLAAVDPHAALAERASLQRQALAELSSISSYRPEATDTGASALARRTPTAVRAPDAEPDDAIARDAEALRARLTAFRAGTAQGARDGVAGTDLLAAPDLTSTAEEAR</sequence>
<dbReference type="GO" id="GO:0000160">
    <property type="term" value="P:phosphorelay signal transduction system"/>
    <property type="evidence" value="ECO:0007669"/>
    <property type="project" value="TreeGrafter"/>
</dbReference>
<feature type="compositionally biased region" description="Low complexity" evidence="6">
    <location>
        <begin position="479"/>
        <end position="491"/>
    </location>
</feature>
<dbReference type="SMART" id="SM00387">
    <property type="entry name" value="HATPase_c"/>
    <property type="match status" value="1"/>
</dbReference>
<dbReference type="EC" id="2.7.13.3" evidence="2"/>
<feature type="region of interest" description="Disordered" evidence="6">
    <location>
        <begin position="635"/>
        <end position="662"/>
    </location>
</feature>
<evidence type="ECO:0000313" key="10">
    <source>
        <dbReference type="Proteomes" id="UP000642125"/>
    </source>
</evidence>
<dbReference type="InterPro" id="IPR036890">
    <property type="entry name" value="HATPase_C_sf"/>
</dbReference>
<feature type="region of interest" description="Disordered" evidence="6">
    <location>
        <begin position="407"/>
        <end position="557"/>
    </location>
</feature>
<evidence type="ECO:0000313" key="9">
    <source>
        <dbReference type="EMBL" id="GIG36877.1"/>
    </source>
</evidence>
<dbReference type="GO" id="GO:0005886">
    <property type="term" value="C:plasma membrane"/>
    <property type="evidence" value="ECO:0007669"/>
    <property type="project" value="TreeGrafter"/>
</dbReference>